<dbReference type="InterPro" id="IPR006621">
    <property type="entry name" value="Nose-resist-to-fluoxetine_N"/>
</dbReference>
<dbReference type="SMART" id="SM00703">
    <property type="entry name" value="NRF"/>
    <property type="match status" value="1"/>
</dbReference>
<keyword evidence="1" id="KW-0472">Membrane</keyword>
<feature type="transmembrane region" description="Helical" evidence="1">
    <location>
        <begin position="528"/>
        <end position="544"/>
    </location>
</feature>
<dbReference type="Proteomes" id="UP000186922">
    <property type="component" value="Unassembled WGS sequence"/>
</dbReference>
<evidence type="ECO:0000256" key="1">
    <source>
        <dbReference type="SAM" id="Phobius"/>
    </source>
</evidence>
<name>A0A1D1VSB0_RAMVA</name>
<feature type="transmembrane region" description="Helical" evidence="1">
    <location>
        <begin position="680"/>
        <end position="703"/>
    </location>
</feature>
<feature type="transmembrane region" description="Helical" evidence="1">
    <location>
        <begin position="241"/>
        <end position="264"/>
    </location>
</feature>
<dbReference type="InterPro" id="IPR002656">
    <property type="entry name" value="Acyl_transf_3_dom"/>
</dbReference>
<keyword evidence="2" id="KW-0732">Signal</keyword>
<evidence type="ECO:0000313" key="4">
    <source>
        <dbReference type="EMBL" id="GAV04447.1"/>
    </source>
</evidence>
<feature type="domain" description="Nose resistant-to-fluoxetine protein N-terminal" evidence="3">
    <location>
        <begin position="94"/>
        <end position="226"/>
    </location>
</feature>
<proteinExistence type="predicted"/>
<dbReference type="Pfam" id="PF20146">
    <property type="entry name" value="NRF"/>
    <property type="match status" value="1"/>
</dbReference>
<feature type="transmembrane region" description="Helical" evidence="1">
    <location>
        <begin position="551"/>
        <end position="574"/>
    </location>
</feature>
<keyword evidence="1" id="KW-1133">Transmembrane helix</keyword>
<protein>
    <recommendedName>
        <fullName evidence="3">Nose resistant-to-fluoxetine protein N-terminal domain-containing protein</fullName>
    </recommendedName>
</protein>
<dbReference type="PANTHER" id="PTHR11161:SF69">
    <property type="entry name" value="NOSE RESISTANT TO FLUOXETINE PROTEIN 6-LIKE PROTEIN"/>
    <property type="match status" value="1"/>
</dbReference>
<evidence type="ECO:0000259" key="3">
    <source>
        <dbReference type="SMART" id="SM00703"/>
    </source>
</evidence>
<feature type="signal peptide" evidence="2">
    <location>
        <begin position="1"/>
        <end position="26"/>
    </location>
</feature>
<keyword evidence="1" id="KW-0812">Transmembrane</keyword>
<gene>
    <name evidence="4" type="primary">RvY_14721-1</name>
    <name evidence="4" type="synonym">RvY_14721.1</name>
    <name evidence="4" type="ORF">RvY_14721</name>
</gene>
<accession>A0A1D1VSB0</accession>
<sequence length="789" mass="87551">MVLISRCSLCIPVTFLTFALSRVVHSAGNDQNRHPMSDAFHAKLRLAAGNQPISEAVLAFRDLYGEFREALRWRVKELQQSDSKGLYAWANNVSVDCIRDVEEIITGLLSRQAWAMQFVDATAKAESGIFHGNIVWLGSFDECRNITSSNPTGSTTQIRGKYCLASVGPIVNISDNPTLADIFGARGVESVRLGLCYPDTCTDHDTYQIVANLLTLTPLTRSLNIYDSACQPRDVPYDTKAIVVLTIGLIFVGTVLAATSYDLISSTRRKRKSIVYNTPTSGLTSAYPPIDVHGPGHSTRLDQHGNQTVNVPLDDNDDAPLILAGDSPAYSINDQPRNKPSAIRYGSELLLAFSFHSNARRILNVSRSNESLTCIHGIRFFSIGWIIFAHSYAFTFLNIRNIVVVPEILAQFPSQIIVNASVAVDTFFTISGLLVCYLFVLNYEKTKKIPIVGYYVHRYWRLTAIYAIIMAGYLSLYKYLNTGPQWRPEGLEVDGCRGTWWINLLYLNNFVKTEKQCMGWTWYLANDWQFYCISPLILVPLVKLRKPAVGLAILGSFLVANIVTSAALSAHYGLPASLLGNSLSSNNTADSAALLWRYFEDYYTKPWCRIGPYAVGMACGYLLAKQRDNKVHIRREVVVGIWMAVAASASAIVFGLYGTINGHPLSIGASATYNALHRIGWALCVCWVIFACVQGYGGFVNTLLSWKPLVALSRVTYVCYLVHIPIMMAYYTGKTETFDFGHLEIIYSFLGTIVLTYAAAFIITVGCESPLLAIEKLVQRSLRNRNSAP</sequence>
<evidence type="ECO:0000313" key="5">
    <source>
        <dbReference type="Proteomes" id="UP000186922"/>
    </source>
</evidence>
<dbReference type="OrthoDB" id="207378at2759"/>
<feature type="transmembrane region" description="Helical" evidence="1">
    <location>
        <begin position="606"/>
        <end position="624"/>
    </location>
</feature>
<feature type="transmembrane region" description="Helical" evidence="1">
    <location>
        <begin position="377"/>
        <end position="396"/>
    </location>
</feature>
<feature type="chain" id="PRO_5008898779" description="Nose resistant-to-fluoxetine protein N-terminal domain-containing protein" evidence="2">
    <location>
        <begin position="27"/>
        <end position="789"/>
    </location>
</feature>
<dbReference type="Pfam" id="PF01757">
    <property type="entry name" value="Acyl_transf_3"/>
    <property type="match status" value="1"/>
</dbReference>
<dbReference type="PANTHER" id="PTHR11161">
    <property type="entry name" value="O-ACYLTRANSFERASE"/>
    <property type="match status" value="1"/>
</dbReference>
<dbReference type="InterPro" id="IPR052728">
    <property type="entry name" value="O2_lipid_transport_reg"/>
</dbReference>
<keyword evidence="5" id="KW-1185">Reference proteome</keyword>
<evidence type="ECO:0000256" key="2">
    <source>
        <dbReference type="SAM" id="SignalP"/>
    </source>
</evidence>
<reference evidence="4 5" key="1">
    <citation type="journal article" date="2016" name="Nat. Commun.">
        <title>Extremotolerant tardigrade genome and improved radiotolerance of human cultured cells by tardigrade-unique protein.</title>
        <authorList>
            <person name="Hashimoto T."/>
            <person name="Horikawa D.D."/>
            <person name="Saito Y."/>
            <person name="Kuwahara H."/>
            <person name="Kozuka-Hata H."/>
            <person name="Shin-I T."/>
            <person name="Minakuchi Y."/>
            <person name="Ohishi K."/>
            <person name="Motoyama A."/>
            <person name="Aizu T."/>
            <person name="Enomoto A."/>
            <person name="Kondo K."/>
            <person name="Tanaka S."/>
            <person name="Hara Y."/>
            <person name="Koshikawa S."/>
            <person name="Sagara H."/>
            <person name="Miura T."/>
            <person name="Yokobori S."/>
            <person name="Miyagawa K."/>
            <person name="Suzuki Y."/>
            <person name="Kubo T."/>
            <person name="Oyama M."/>
            <person name="Kohara Y."/>
            <person name="Fujiyama A."/>
            <person name="Arakawa K."/>
            <person name="Katayama T."/>
            <person name="Toyoda A."/>
            <person name="Kunieda T."/>
        </authorList>
    </citation>
    <scope>NUCLEOTIDE SEQUENCE [LARGE SCALE GENOMIC DNA]</scope>
    <source>
        <strain evidence="4 5">YOKOZUNA-1</strain>
    </source>
</reference>
<organism evidence="4 5">
    <name type="scientific">Ramazzottius varieornatus</name>
    <name type="common">Water bear</name>
    <name type="synonym">Tardigrade</name>
    <dbReference type="NCBI Taxonomy" id="947166"/>
    <lineage>
        <taxon>Eukaryota</taxon>
        <taxon>Metazoa</taxon>
        <taxon>Ecdysozoa</taxon>
        <taxon>Tardigrada</taxon>
        <taxon>Eutardigrada</taxon>
        <taxon>Parachela</taxon>
        <taxon>Hypsibioidea</taxon>
        <taxon>Ramazzottiidae</taxon>
        <taxon>Ramazzottius</taxon>
    </lineage>
</organism>
<feature type="transmembrane region" description="Helical" evidence="1">
    <location>
        <begin position="715"/>
        <end position="733"/>
    </location>
</feature>
<feature type="transmembrane region" description="Helical" evidence="1">
    <location>
        <begin position="416"/>
        <end position="441"/>
    </location>
</feature>
<dbReference type="AlphaFoldDB" id="A0A1D1VSB0"/>
<feature type="transmembrane region" description="Helical" evidence="1">
    <location>
        <begin position="745"/>
        <end position="774"/>
    </location>
</feature>
<dbReference type="GO" id="GO:0016747">
    <property type="term" value="F:acyltransferase activity, transferring groups other than amino-acyl groups"/>
    <property type="evidence" value="ECO:0007669"/>
    <property type="project" value="InterPro"/>
</dbReference>
<dbReference type="EMBL" id="BDGG01000010">
    <property type="protein sequence ID" value="GAV04447.1"/>
    <property type="molecule type" value="Genomic_DNA"/>
</dbReference>
<comment type="caution">
    <text evidence="4">The sequence shown here is derived from an EMBL/GenBank/DDBJ whole genome shotgun (WGS) entry which is preliminary data.</text>
</comment>
<feature type="transmembrane region" description="Helical" evidence="1">
    <location>
        <begin position="462"/>
        <end position="480"/>
    </location>
</feature>
<feature type="transmembrane region" description="Helical" evidence="1">
    <location>
        <begin position="636"/>
        <end position="660"/>
    </location>
</feature>